<evidence type="ECO:0000313" key="1">
    <source>
        <dbReference type="EMBL" id="AUV81823.1"/>
    </source>
</evidence>
<keyword evidence="2" id="KW-1185">Reference proteome</keyword>
<gene>
    <name evidence="1" type="ORF">C2R22_09325</name>
</gene>
<dbReference type="PANTHER" id="PTHR45947">
    <property type="entry name" value="SULFOQUINOVOSYL TRANSFERASE SQD2"/>
    <property type="match status" value="1"/>
</dbReference>
<evidence type="ECO:0000313" key="2">
    <source>
        <dbReference type="Proteomes" id="UP000236584"/>
    </source>
</evidence>
<name>A0A2I8VIQ4_9EURY</name>
<dbReference type="KEGG" id="srub:C2R22_09325"/>
<dbReference type="EMBL" id="CP026309">
    <property type="protein sequence ID" value="AUV81823.1"/>
    <property type="molecule type" value="Genomic_DNA"/>
</dbReference>
<dbReference type="GO" id="GO:0016757">
    <property type="term" value="F:glycosyltransferase activity"/>
    <property type="evidence" value="ECO:0007669"/>
    <property type="project" value="TreeGrafter"/>
</dbReference>
<dbReference type="Proteomes" id="UP000236584">
    <property type="component" value="Chromosome"/>
</dbReference>
<dbReference type="Gene3D" id="3.40.50.2000">
    <property type="entry name" value="Glycogen Phosphorylase B"/>
    <property type="match status" value="2"/>
</dbReference>
<protein>
    <submittedName>
        <fullName evidence="1">Glycosyl transferase family 1</fullName>
    </submittedName>
</protein>
<dbReference type="InterPro" id="IPR050194">
    <property type="entry name" value="Glycosyltransferase_grp1"/>
</dbReference>
<dbReference type="GeneID" id="35592289"/>
<keyword evidence="1" id="KW-0808">Transferase</keyword>
<reference evidence="1 2" key="1">
    <citation type="submission" date="2018-01" db="EMBL/GenBank/DDBJ databases">
        <title>Complete genome sequence of Salinigranum rubrum GX10T, an extremely halophilic archaeon isolated from a marine solar saltern.</title>
        <authorList>
            <person name="Han S."/>
        </authorList>
    </citation>
    <scope>NUCLEOTIDE SEQUENCE [LARGE SCALE GENOMIC DNA]</scope>
    <source>
        <strain evidence="1 2">GX10</strain>
    </source>
</reference>
<dbReference type="OrthoDB" id="330533at2157"/>
<accession>A0A2I8VIQ4</accession>
<dbReference type="Pfam" id="PF13692">
    <property type="entry name" value="Glyco_trans_1_4"/>
    <property type="match status" value="1"/>
</dbReference>
<dbReference type="RefSeq" id="WP_103425511.1">
    <property type="nucleotide sequence ID" value="NZ_CP026309.1"/>
</dbReference>
<proteinExistence type="predicted"/>
<dbReference type="PANTHER" id="PTHR45947:SF15">
    <property type="entry name" value="TEICHURONIC ACID BIOSYNTHESIS GLYCOSYLTRANSFERASE TUAC-RELATED"/>
    <property type="match status" value="1"/>
</dbReference>
<sequence length="376" mass="41333">MDTADGICVVTHPLAGAGENATRTLLDILSAIAPVCLVTADLPADSTVRDDHEVVELTDKGAGASILVAAVRFVINQLRMCRVLAERDEEVVLFFGATSYLLPVCFARLLGKRVLVEPRGDVPLTLRLHWEQRVPASLARALAGTVWLLERTCFALADGVVTYTPNMARQLGLDPDAPDVYPDGARYVDTERFSVEIPYDEREMVVGFLGRLDEEKGIRTLAEVAKRLPDDVTFRFIGDGDLFDWLERELADEVRAGRVELTGWVDHGDVPRELNELRLLVMPSQPTEGLPTTILEAMACGTPVYATPVSGVPDVVREGETGFLMQEMSAGSVTEDVVRLLGRDDLAASAEQARELILAEYTREAAVERYREILRA</sequence>
<organism evidence="1 2">
    <name type="scientific">Salinigranum rubrum</name>
    <dbReference type="NCBI Taxonomy" id="755307"/>
    <lineage>
        <taxon>Archaea</taxon>
        <taxon>Methanobacteriati</taxon>
        <taxon>Methanobacteriota</taxon>
        <taxon>Stenosarchaea group</taxon>
        <taxon>Halobacteria</taxon>
        <taxon>Halobacteriales</taxon>
        <taxon>Haloferacaceae</taxon>
        <taxon>Salinigranum</taxon>
    </lineage>
</organism>
<dbReference type="AlphaFoldDB" id="A0A2I8VIQ4"/>
<dbReference type="SUPFAM" id="SSF53756">
    <property type="entry name" value="UDP-Glycosyltransferase/glycogen phosphorylase"/>
    <property type="match status" value="1"/>
</dbReference>